<evidence type="ECO:0000256" key="1">
    <source>
        <dbReference type="ARBA" id="ARBA00004141"/>
    </source>
</evidence>
<evidence type="ECO:0000256" key="4">
    <source>
        <dbReference type="ARBA" id="ARBA00022989"/>
    </source>
</evidence>
<comment type="similarity">
    <text evidence="7">Belongs to the DHHC palmitoyltransferase family.</text>
</comment>
<reference evidence="10 11" key="1">
    <citation type="journal article" date="2018" name="Nat. Ecol. Evol.">
        <title>Shark genomes provide insights into elasmobranch evolution and the origin of vertebrates.</title>
        <authorList>
            <person name="Hara Y"/>
            <person name="Yamaguchi K"/>
            <person name="Onimaru K"/>
            <person name="Kadota M"/>
            <person name="Koyanagi M"/>
            <person name="Keeley SD"/>
            <person name="Tatsumi K"/>
            <person name="Tanaka K"/>
            <person name="Motone F"/>
            <person name="Kageyama Y"/>
            <person name="Nozu R"/>
            <person name="Adachi N"/>
            <person name="Nishimura O"/>
            <person name="Nakagawa R"/>
            <person name="Tanegashima C"/>
            <person name="Kiyatake I"/>
            <person name="Matsumoto R"/>
            <person name="Murakumo K"/>
            <person name="Nishida K"/>
            <person name="Terakita A"/>
            <person name="Kuratani S"/>
            <person name="Sato K"/>
            <person name="Hyodo S Kuraku.S."/>
        </authorList>
    </citation>
    <scope>NUCLEOTIDE SEQUENCE [LARGE SCALE GENOMIC DNA]</scope>
</reference>
<comment type="caution">
    <text evidence="10">The sequence shown here is derived from an EMBL/GenBank/DDBJ whole genome shotgun (WGS) entry which is preliminary data.</text>
</comment>
<evidence type="ECO:0000256" key="5">
    <source>
        <dbReference type="ARBA" id="ARBA00023136"/>
    </source>
</evidence>
<dbReference type="OMA" id="GQTWCQL"/>
<comment type="domain">
    <text evidence="7">The DHHC domain is required for palmitoyltransferase activity.</text>
</comment>
<dbReference type="EMBL" id="BEZZ01002076">
    <property type="protein sequence ID" value="GCC21139.1"/>
    <property type="molecule type" value="Genomic_DNA"/>
</dbReference>
<evidence type="ECO:0000313" key="11">
    <source>
        <dbReference type="Proteomes" id="UP000287033"/>
    </source>
</evidence>
<name>A0A401RSM4_CHIPU</name>
<dbReference type="GO" id="GO:0019706">
    <property type="term" value="F:protein-cysteine S-palmitoyltransferase activity"/>
    <property type="evidence" value="ECO:0007669"/>
    <property type="project" value="UniProtKB-EC"/>
</dbReference>
<dbReference type="OrthoDB" id="302728at2759"/>
<dbReference type="AlphaFoldDB" id="A0A401RSM4"/>
<feature type="region of interest" description="Disordered" evidence="8">
    <location>
        <begin position="1"/>
        <end position="28"/>
    </location>
</feature>
<feature type="transmembrane region" description="Helical" evidence="7">
    <location>
        <begin position="67"/>
        <end position="89"/>
    </location>
</feature>
<dbReference type="PROSITE" id="PS50216">
    <property type="entry name" value="DHHC"/>
    <property type="match status" value="1"/>
</dbReference>
<evidence type="ECO:0000256" key="3">
    <source>
        <dbReference type="ARBA" id="ARBA00022692"/>
    </source>
</evidence>
<keyword evidence="2 7" id="KW-0808">Transferase</keyword>
<sequence>MTESCQGYQCPAGNTRDPPEMSESRRRDPLLRGKSWCQWLTEREIGARKECSKMLKLRILNTIAPSYFLGVSITTMILQSFVFIPTIFADDFRRPWSYYGCHFIFFLFISANVLGNYFLILWYPSESLQSTSSLDESEALQPGSHFCKLCSKVILRRDHHCFFTANCIGNRNMRYFLMFGWYTSIVCLYSLVVGVAYLSVEYHLSFENPLTFLTLLPLSFFHFFFSMIPSFQLFLVLMLYIWLGIGLTCAGFCCQQILLVARGRTWYHLKKGMPAVRCTPWGVNLQDVFGKRWLLGFFFPIPTVPVDSKDK</sequence>
<feature type="transmembrane region" description="Helical" evidence="7">
    <location>
        <begin position="234"/>
        <end position="261"/>
    </location>
</feature>
<organism evidence="10 11">
    <name type="scientific">Chiloscyllium punctatum</name>
    <name type="common">Brownbanded bambooshark</name>
    <name type="synonym">Hemiscyllium punctatum</name>
    <dbReference type="NCBI Taxonomy" id="137246"/>
    <lineage>
        <taxon>Eukaryota</taxon>
        <taxon>Metazoa</taxon>
        <taxon>Chordata</taxon>
        <taxon>Craniata</taxon>
        <taxon>Vertebrata</taxon>
        <taxon>Chondrichthyes</taxon>
        <taxon>Elasmobranchii</taxon>
        <taxon>Galeomorphii</taxon>
        <taxon>Galeoidea</taxon>
        <taxon>Orectolobiformes</taxon>
        <taxon>Hemiscylliidae</taxon>
        <taxon>Chiloscyllium</taxon>
    </lineage>
</organism>
<dbReference type="STRING" id="137246.A0A401RSM4"/>
<evidence type="ECO:0000259" key="9">
    <source>
        <dbReference type="Pfam" id="PF01529"/>
    </source>
</evidence>
<evidence type="ECO:0000256" key="6">
    <source>
        <dbReference type="ARBA" id="ARBA00023315"/>
    </source>
</evidence>
<keyword evidence="6 7" id="KW-0012">Acyltransferase</keyword>
<dbReference type="GO" id="GO:0016020">
    <property type="term" value="C:membrane"/>
    <property type="evidence" value="ECO:0007669"/>
    <property type="project" value="UniProtKB-SubCell"/>
</dbReference>
<dbReference type="InterPro" id="IPR039859">
    <property type="entry name" value="PFA4/ZDH16/20/ERF2-like"/>
</dbReference>
<protein>
    <recommendedName>
        <fullName evidence="7">Palmitoyltransferase</fullName>
        <ecNumber evidence="7">2.3.1.225</ecNumber>
    </recommendedName>
</protein>
<keyword evidence="4 7" id="KW-1133">Transmembrane helix</keyword>
<keyword evidence="11" id="KW-1185">Reference proteome</keyword>
<accession>A0A401RSM4</accession>
<dbReference type="PANTHER" id="PTHR12246">
    <property type="entry name" value="PALMITOYLTRANSFERASE ZDHHC16"/>
    <property type="match status" value="1"/>
</dbReference>
<evidence type="ECO:0000256" key="8">
    <source>
        <dbReference type="SAM" id="MobiDB-lite"/>
    </source>
</evidence>
<gene>
    <name evidence="10" type="ORF">chiPu_0019606</name>
</gene>
<feature type="transmembrane region" description="Helical" evidence="7">
    <location>
        <begin position="210"/>
        <end position="228"/>
    </location>
</feature>
<feature type="compositionally biased region" description="Basic and acidic residues" evidence="8">
    <location>
        <begin position="17"/>
        <end position="28"/>
    </location>
</feature>
<comment type="catalytic activity">
    <reaction evidence="7">
        <text>L-cysteinyl-[protein] + hexadecanoyl-CoA = S-hexadecanoyl-L-cysteinyl-[protein] + CoA</text>
        <dbReference type="Rhea" id="RHEA:36683"/>
        <dbReference type="Rhea" id="RHEA-COMP:10131"/>
        <dbReference type="Rhea" id="RHEA-COMP:11032"/>
        <dbReference type="ChEBI" id="CHEBI:29950"/>
        <dbReference type="ChEBI" id="CHEBI:57287"/>
        <dbReference type="ChEBI" id="CHEBI:57379"/>
        <dbReference type="ChEBI" id="CHEBI:74151"/>
        <dbReference type="EC" id="2.3.1.225"/>
    </reaction>
</comment>
<dbReference type="EC" id="2.3.1.225" evidence="7"/>
<evidence type="ECO:0000256" key="2">
    <source>
        <dbReference type="ARBA" id="ARBA00022679"/>
    </source>
</evidence>
<comment type="subcellular location">
    <subcellularLocation>
        <location evidence="1">Membrane</location>
        <topology evidence="1">Multi-pass membrane protein</topology>
    </subcellularLocation>
</comment>
<proteinExistence type="inferred from homology"/>
<evidence type="ECO:0000256" key="7">
    <source>
        <dbReference type="RuleBase" id="RU079119"/>
    </source>
</evidence>
<keyword evidence="5 7" id="KW-0472">Membrane</keyword>
<feature type="domain" description="Palmitoyltransferase DHHC" evidence="9">
    <location>
        <begin position="141"/>
        <end position="265"/>
    </location>
</feature>
<dbReference type="Pfam" id="PF01529">
    <property type="entry name" value="DHHC"/>
    <property type="match status" value="1"/>
</dbReference>
<evidence type="ECO:0000313" key="10">
    <source>
        <dbReference type="EMBL" id="GCC21139.1"/>
    </source>
</evidence>
<dbReference type="Proteomes" id="UP000287033">
    <property type="component" value="Unassembled WGS sequence"/>
</dbReference>
<dbReference type="InterPro" id="IPR001594">
    <property type="entry name" value="Palmitoyltrfase_DHHC"/>
</dbReference>
<feature type="transmembrane region" description="Helical" evidence="7">
    <location>
        <begin position="179"/>
        <end position="198"/>
    </location>
</feature>
<keyword evidence="3 7" id="KW-0812">Transmembrane</keyword>
<feature type="transmembrane region" description="Helical" evidence="7">
    <location>
        <begin position="101"/>
        <end position="123"/>
    </location>
</feature>